<dbReference type="Gene3D" id="3.40.50.1010">
    <property type="entry name" value="5'-nuclease"/>
    <property type="match status" value="1"/>
</dbReference>
<evidence type="ECO:0000313" key="3">
    <source>
        <dbReference type="Proteomes" id="UP000789375"/>
    </source>
</evidence>
<evidence type="ECO:0000259" key="1">
    <source>
        <dbReference type="SMART" id="SM00454"/>
    </source>
</evidence>
<gene>
    <name evidence="2" type="ORF">FMOSSE_LOCUS395</name>
</gene>
<name>A0A9N8YNS3_FUNMO</name>
<dbReference type="AlphaFoldDB" id="A0A9N8YNS3"/>
<feature type="domain" description="SAM" evidence="1">
    <location>
        <begin position="108"/>
        <end position="174"/>
    </location>
</feature>
<dbReference type="SMART" id="SM00454">
    <property type="entry name" value="SAM"/>
    <property type="match status" value="2"/>
</dbReference>
<proteinExistence type="predicted"/>
<dbReference type="GO" id="GO:0004540">
    <property type="term" value="F:RNA nuclease activity"/>
    <property type="evidence" value="ECO:0007669"/>
    <property type="project" value="InterPro"/>
</dbReference>
<dbReference type="InterPro" id="IPR001660">
    <property type="entry name" value="SAM"/>
</dbReference>
<dbReference type="Pfam" id="PF01936">
    <property type="entry name" value="NYN"/>
    <property type="match status" value="1"/>
</dbReference>
<sequence>MSKNKCKRHYYKVTAKSIRPTINEVKGWNFQELRKFLESRDIKYEDINIIDKQNVDGSSFLGLTAATLERWGILGGPAIKIKKLVKEIQGGKYKNILTAKSTRPTKEVNKWSFQEFRKFLESKDIKYEDINIIDKQNVDGSLFLELTAKTLERWGILGGPAIKIEKLIKEFKRGFTGEIFLLVDHSNLLEQGKETVKRDENLVDKPNLYIEYEKLRKMIVKGRKLGGPTEIFCSRHSQNHDDKKFDKLWNKRRKQGFVVNLIEQKPHKTREKKVDTSLTVQGMKKILDDRDPGILAIVAGDSDYVPLVQSALDKGWKVEIWFWSSGLSGEYKPKLSNKFGINYSLHFLDDEYKKFTYARSPESSREFTFKIEHKCVEILKDEDVLKIFVDLDLFGWWHWNNNNHLFIYVNTGKQKEEVEKVFKRFEENEEHEHLKLLVEIYKNKLSEK</sequence>
<dbReference type="SUPFAM" id="SSF47769">
    <property type="entry name" value="SAM/Pointed domain"/>
    <property type="match status" value="2"/>
</dbReference>
<dbReference type="Proteomes" id="UP000789375">
    <property type="component" value="Unassembled WGS sequence"/>
</dbReference>
<dbReference type="InterPro" id="IPR021139">
    <property type="entry name" value="NYN"/>
</dbReference>
<organism evidence="2 3">
    <name type="scientific">Funneliformis mosseae</name>
    <name type="common">Endomycorrhizal fungus</name>
    <name type="synonym">Glomus mosseae</name>
    <dbReference type="NCBI Taxonomy" id="27381"/>
    <lineage>
        <taxon>Eukaryota</taxon>
        <taxon>Fungi</taxon>
        <taxon>Fungi incertae sedis</taxon>
        <taxon>Mucoromycota</taxon>
        <taxon>Glomeromycotina</taxon>
        <taxon>Glomeromycetes</taxon>
        <taxon>Glomerales</taxon>
        <taxon>Glomeraceae</taxon>
        <taxon>Funneliformis</taxon>
    </lineage>
</organism>
<dbReference type="EMBL" id="CAJVPP010000036">
    <property type="protein sequence ID" value="CAG8436473.1"/>
    <property type="molecule type" value="Genomic_DNA"/>
</dbReference>
<reference evidence="2" key="1">
    <citation type="submission" date="2021-06" db="EMBL/GenBank/DDBJ databases">
        <authorList>
            <person name="Kallberg Y."/>
            <person name="Tangrot J."/>
            <person name="Rosling A."/>
        </authorList>
    </citation>
    <scope>NUCLEOTIDE SEQUENCE</scope>
    <source>
        <strain evidence="2">87-6 pot B 2015</strain>
    </source>
</reference>
<accession>A0A9N8YNS3</accession>
<feature type="domain" description="SAM" evidence="1">
    <location>
        <begin position="25"/>
        <end position="91"/>
    </location>
</feature>
<evidence type="ECO:0000313" key="2">
    <source>
        <dbReference type="EMBL" id="CAG8436473.1"/>
    </source>
</evidence>
<keyword evidence="3" id="KW-1185">Reference proteome</keyword>
<dbReference type="InterPro" id="IPR013761">
    <property type="entry name" value="SAM/pointed_sf"/>
</dbReference>
<comment type="caution">
    <text evidence="2">The sequence shown here is derived from an EMBL/GenBank/DDBJ whole genome shotgun (WGS) entry which is preliminary data.</text>
</comment>
<dbReference type="Gene3D" id="1.10.150.50">
    <property type="entry name" value="Transcription Factor, Ets-1"/>
    <property type="match status" value="1"/>
</dbReference>
<protein>
    <submittedName>
        <fullName evidence="2">4150_t:CDS:1</fullName>
    </submittedName>
</protein>